<dbReference type="Proteomes" id="UP000093819">
    <property type="component" value="Unassembled WGS sequence"/>
</dbReference>
<dbReference type="SUPFAM" id="SSF140459">
    <property type="entry name" value="PE/PPE dimer-like"/>
    <property type="match status" value="1"/>
</dbReference>
<dbReference type="Pfam" id="PF00823">
    <property type="entry name" value="PPE"/>
    <property type="match status" value="1"/>
</dbReference>
<protein>
    <recommendedName>
        <fullName evidence="2">PPE domain-containing protein</fullName>
    </recommendedName>
</protein>
<name>A0A1A3NA40_MYCAS</name>
<comment type="similarity">
    <text evidence="1">Belongs to the mycobacterial PPE family.</text>
</comment>
<dbReference type="Gene3D" id="1.20.1260.20">
    <property type="entry name" value="PPE superfamily"/>
    <property type="match status" value="1"/>
</dbReference>
<comment type="caution">
    <text evidence="3">The sequence shown here is derived from an EMBL/GenBank/DDBJ whole genome shotgun (WGS) entry which is preliminary data.</text>
</comment>
<evidence type="ECO:0000313" key="4">
    <source>
        <dbReference type="Proteomes" id="UP000093819"/>
    </source>
</evidence>
<sequence length="153" mass="15912">MLAAAGAWSGLADELGLAAESFASVTGSLVDQVWQGAAALSYKAAAVPYAGWAGAAHRRPVVQRQRVPARAVPAAGARVAPVVVRVAPVVVRVALVVVRVRRGAVHRQASAAQAAWTLPVVVRVAQPIRVAQPVRAAQPIRVPQPVRAPPARR</sequence>
<accession>A0A1A3NA40</accession>
<dbReference type="EMBL" id="LZLR01000173">
    <property type="protein sequence ID" value="OBK18215.1"/>
    <property type="molecule type" value="Genomic_DNA"/>
</dbReference>
<evidence type="ECO:0000313" key="3">
    <source>
        <dbReference type="EMBL" id="OBK18215.1"/>
    </source>
</evidence>
<proteinExistence type="inferred from homology"/>
<reference evidence="3 4" key="1">
    <citation type="submission" date="2016-06" db="EMBL/GenBank/DDBJ databases">
        <authorList>
            <person name="Kjaerup R.B."/>
            <person name="Dalgaard T.S."/>
            <person name="Juul-Madsen H.R."/>
        </authorList>
    </citation>
    <scope>NUCLEOTIDE SEQUENCE [LARGE SCALE GENOMIC DNA]</scope>
    <source>
        <strain evidence="3 4">1245335.1</strain>
    </source>
</reference>
<dbReference type="InterPro" id="IPR038332">
    <property type="entry name" value="PPE_sf"/>
</dbReference>
<gene>
    <name evidence="3" type="ORF">A5635_02965</name>
</gene>
<organism evidence="3 4">
    <name type="scientific">Mycobacterium asiaticum</name>
    <dbReference type="NCBI Taxonomy" id="1790"/>
    <lineage>
        <taxon>Bacteria</taxon>
        <taxon>Bacillati</taxon>
        <taxon>Actinomycetota</taxon>
        <taxon>Actinomycetes</taxon>
        <taxon>Mycobacteriales</taxon>
        <taxon>Mycobacteriaceae</taxon>
        <taxon>Mycobacterium</taxon>
    </lineage>
</organism>
<dbReference type="AlphaFoldDB" id="A0A1A3NA40"/>
<feature type="domain" description="PPE" evidence="2">
    <location>
        <begin position="1"/>
        <end position="82"/>
    </location>
</feature>
<evidence type="ECO:0000259" key="2">
    <source>
        <dbReference type="Pfam" id="PF00823"/>
    </source>
</evidence>
<dbReference type="InterPro" id="IPR000030">
    <property type="entry name" value="PPE_dom"/>
</dbReference>
<evidence type="ECO:0000256" key="1">
    <source>
        <dbReference type="ARBA" id="ARBA00010652"/>
    </source>
</evidence>